<reference evidence="3 4" key="1">
    <citation type="submission" date="2019-01" db="EMBL/GenBank/DDBJ databases">
        <title>Genome sequencing of strain FW10M-9.</title>
        <authorList>
            <person name="Heo J."/>
            <person name="Kim S.-J."/>
            <person name="Kim J.-S."/>
            <person name="Hong S.-B."/>
            <person name="Kwon S.-W."/>
        </authorList>
    </citation>
    <scope>NUCLEOTIDE SEQUENCE [LARGE SCALE GENOMIC DNA]</scope>
    <source>
        <strain evidence="3 4">FW10M-9</strain>
    </source>
</reference>
<name>A0A4P6F1Z9_9MICO</name>
<feature type="domain" description="Glycosyltransferase 2-like" evidence="2">
    <location>
        <begin position="76"/>
        <end position="197"/>
    </location>
</feature>
<dbReference type="KEGG" id="xya:ET471_05200"/>
<dbReference type="GO" id="GO:0016740">
    <property type="term" value="F:transferase activity"/>
    <property type="evidence" value="ECO:0007669"/>
    <property type="project" value="UniProtKB-KW"/>
</dbReference>
<keyword evidence="3" id="KW-0808">Transferase</keyword>
<dbReference type="InterPro" id="IPR001173">
    <property type="entry name" value="Glyco_trans_2-like"/>
</dbReference>
<dbReference type="PANTHER" id="PTHR43179">
    <property type="entry name" value="RHAMNOSYLTRANSFERASE WBBL"/>
    <property type="match status" value="1"/>
</dbReference>
<sequence>MARRQRRRHRRGDHRRRGRRGRRGRRHARPAARLRRRGRPGPRHRLAAGRGARRGPRARPGDGGGTVTTARTRLVSVVVVTYDTRDETLVALRSVAGGFTTTGHELVVVDNGTDGTADAVRAELPGVVVEPGANVGFAAAVNLAVAHASGDGVLLLNPDTQVLPGALQRLVDFADAHPAHGLYGGRTLRPDGTTDPSSCWGEPSLWSLACFALGLTTAFRRSRLLDPESLGRWERDTVREVPVVTGCLLFAPRPVWDALGGLDETYFLYGEDAELSVRARRRGLRPVVVPDATIVHAVGGSTASSGRKLCMVLAGKTTLLRSTWHPVAARAGVAMLATGVLLRARLETRRGRDGHWALVWERRADWLPGYPHARGALFGEPDRPAPDPAAPGHTAGAAA</sequence>
<evidence type="ECO:0000313" key="4">
    <source>
        <dbReference type="Proteomes" id="UP000292118"/>
    </source>
</evidence>
<evidence type="ECO:0000313" key="3">
    <source>
        <dbReference type="EMBL" id="QAY69514.1"/>
    </source>
</evidence>
<dbReference type="Pfam" id="PF00535">
    <property type="entry name" value="Glycos_transf_2"/>
    <property type="match status" value="1"/>
</dbReference>
<feature type="region of interest" description="Disordered" evidence="1">
    <location>
        <begin position="1"/>
        <end position="68"/>
    </location>
</feature>
<proteinExistence type="predicted"/>
<dbReference type="EMBL" id="CP035493">
    <property type="protein sequence ID" value="QAY69514.1"/>
    <property type="molecule type" value="Genomic_DNA"/>
</dbReference>
<feature type="compositionally biased region" description="Basic residues" evidence="1">
    <location>
        <begin position="1"/>
        <end position="57"/>
    </location>
</feature>
<dbReference type="PANTHER" id="PTHR43179:SF7">
    <property type="entry name" value="RHAMNOSYLTRANSFERASE WBBL"/>
    <property type="match status" value="1"/>
</dbReference>
<keyword evidence="4" id="KW-1185">Reference proteome</keyword>
<dbReference type="CDD" id="cd04186">
    <property type="entry name" value="GT_2_like_c"/>
    <property type="match status" value="1"/>
</dbReference>
<evidence type="ECO:0000256" key="1">
    <source>
        <dbReference type="SAM" id="MobiDB-lite"/>
    </source>
</evidence>
<dbReference type="OrthoDB" id="9771846at2"/>
<accession>A0A4P6F1Z9</accession>
<protein>
    <submittedName>
        <fullName evidence="3">Glycosyltransferase family 2 protein</fullName>
    </submittedName>
</protein>
<feature type="compositionally biased region" description="Low complexity" evidence="1">
    <location>
        <begin position="390"/>
        <end position="399"/>
    </location>
</feature>
<dbReference type="AlphaFoldDB" id="A0A4P6F1Z9"/>
<dbReference type="Gene3D" id="3.90.550.10">
    <property type="entry name" value="Spore Coat Polysaccharide Biosynthesis Protein SpsA, Chain A"/>
    <property type="match status" value="1"/>
</dbReference>
<evidence type="ECO:0000259" key="2">
    <source>
        <dbReference type="Pfam" id="PF00535"/>
    </source>
</evidence>
<dbReference type="SUPFAM" id="SSF53448">
    <property type="entry name" value="Nucleotide-diphospho-sugar transferases"/>
    <property type="match status" value="1"/>
</dbReference>
<feature type="region of interest" description="Disordered" evidence="1">
    <location>
        <begin position="377"/>
        <end position="399"/>
    </location>
</feature>
<organism evidence="3 4">
    <name type="scientific">Xylanimonas protaetiae</name>
    <dbReference type="NCBI Taxonomy" id="2509457"/>
    <lineage>
        <taxon>Bacteria</taxon>
        <taxon>Bacillati</taxon>
        <taxon>Actinomycetota</taxon>
        <taxon>Actinomycetes</taxon>
        <taxon>Micrococcales</taxon>
        <taxon>Promicromonosporaceae</taxon>
        <taxon>Xylanimonas</taxon>
    </lineage>
</organism>
<dbReference type="Proteomes" id="UP000292118">
    <property type="component" value="Chromosome"/>
</dbReference>
<dbReference type="InterPro" id="IPR029044">
    <property type="entry name" value="Nucleotide-diphossugar_trans"/>
</dbReference>
<gene>
    <name evidence="3" type="ORF">ET471_05200</name>
</gene>